<keyword evidence="1" id="KW-1133">Transmembrane helix</keyword>
<proteinExistence type="predicted"/>
<keyword evidence="1" id="KW-0812">Transmembrane</keyword>
<organism evidence="2">
    <name type="scientific">Ensete ventricosum</name>
    <name type="common">Abyssinian banana</name>
    <name type="synonym">Musa ensete</name>
    <dbReference type="NCBI Taxonomy" id="4639"/>
    <lineage>
        <taxon>Eukaryota</taxon>
        <taxon>Viridiplantae</taxon>
        <taxon>Streptophyta</taxon>
        <taxon>Embryophyta</taxon>
        <taxon>Tracheophyta</taxon>
        <taxon>Spermatophyta</taxon>
        <taxon>Magnoliopsida</taxon>
        <taxon>Liliopsida</taxon>
        <taxon>Zingiberales</taxon>
        <taxon>Musaceae</taxon>
        <taxon>Ensete</taxon>
    </lineage>
</organism>
<accession>A0A445MFM4</accession>
<dbReference type="EMBL" id="KV875822">
    <property type="protein sequence ID" value="RZR73087.1"/>
    <property type="molecule type" value="Genomic_DNA"/>
</dbReference>
<name>A0A445MFM4_ENSVE</name>
<sequence length="180" mass="20381">MKESWVPRGIYIPLRRRLTPSYNESIAKSSRLAKESSRSVFSCPESSVFAPVMGDPSLPPPPNARFLFGSSALDDSYRPLPSLYLAFLAIWAISALAWTISTWRNRFLQVRCLPFLVLFDRNGSVLSVSWSLSMVSNTDRCVLFPFCPFNRPSVLLVRAFAWQPKDFNFVCNSMCELAIV</sequence>
<gene>
    <name evidence="2" type="ORF">BHM03_00019782</name>
</gene>
<protein>
    <submittedName>
        <fullName evidence="2">Uncharacterized protein</fullName>
    </submittedName>
</protein>
<evidence type="ECO:0000256" key="1">
    <source>
        <dbReference type="SAM" id="Phobius"/>
    </source>
</evidence>
<dbReference type="AlphaFoldDB" id="A0A445MFM4"/>
<dbReference type="Proteomes" id="UP000290560">
    <property type="component" value="Unassembled WGS sequence"/>
</dbReference>
<evidence type="ECO:0000313" key="2">
    <source>
        <dbReference type="EMBL" id="RZR73087.1"/>
    </source>
</evidence>
<reference evidence="2" key="1">
    <citation type="journal article" date="2018" name="Data Brief">
        <title>Genome sequence data from 17 accessions of Ensete ventricosum, a staple food crop for millions in Ethiopia.</title>
        <authorList>
            <person name="Yemataw Z."/>
            <person name="Muzemil S."/>
            <person name="Ambachew D."/>
            <person name="Tripathi L."/>
            <person name="Tesfaye K."/>
            <person name="Chala A."/>
            <person name="Farbos A."/>
            <person name="O'Neill P."/>
            <person name="Moore K."/>
            <person name="Grant M."/>
            <person name="Studholme D.J."/>
        </authorList>
    </citation>
    <scope>NUCLEOTIDE SEQUENCE [LARGE SCALE GENOMIC DNA]</scope>
    <source>
        <tissue evidence="2">Leaf</tissue>
    </source>
</reference>
<keyword evidence="1" id="KW-0472">Membrane</keyword>
<feature type="transmembrane region" description="Helical" evidence="1">
    <location>
        <begin position="83"/>
        <end position="101"/>
    </location>
</feature>